<evidence type="ECO:0000259" key="2">
    <source>
        <dbReference type="Pfam" id="PF05170"/>
    </source>
</evidence>
<proteinExistence type="predicted"/>
<dbReference type="PANTHER" id="PTHR30441:SF4">
    <property type="entry name" value="PROTEIN ASMA"/>
    <property type="match status" value="1"/>
</dbReference>
<dbReference type="STRING" id="1619313.EM595_2394"/>
<dbReference type="Pfam" id="PF05170">
    <property type="entry name" value="AsmA"/>
    <property type="match status" value="2"/>
</dbReference>
<organism evidence="3 4">
    <name type="scientific">Duffyella gerundensis</name>
    <dbReference type="NCBI Taxonomy" id="1619313"/>
    <lineage>
        <taxon>Bacteria</taxon>
        <taxon>Pseudomonadati</taxon>
        <taxon>Pseudomonadota</taxon>
        <taxon>Gammaproteobacteria</taxon>
        <taxon>Enterobacterales</taxon>
        <taxon>Erwiniaceae</taxon>
        <taxon>Duffyella</taxon>
    </lineage>
</organism>
<sequence>MRRLITTLAILLVVIVAGMTALVLLVNPNDFRGYMVKQVQQRSGYQLKLDGDLRWHVWPQLSILAGRMSLTAPGAAQPMVSAENMRLDVSLIPLFSHQLSVKQVMLKNAVIRATPDSERQRPQNAPIGPADSTPAEPASGWQYDIGHLRIVDSLLIWQQPGGEEINFRNLNLDMTQDRRQSAALDVATSVSRDQRTLQLALKGHMKIADYPHRLSGNVDTLQWQLSGAGIPADGIKGDASMMASWQAENQQFSLQQIVASLNDSQLNGEISGKWGIQPDLKVALHATTLDLDKLFGINIDGVSQQAQAAQLAAANRPPVIAVEKSWSGASSPLTGMHMLLNLKLDAVRWRGLDLHSVLLDAENRAGEISLNTFSGQVGAGRFSLPGAVDVRQPVAKIALQPQLQTVAIKPLLRAFRLPQALDGTLTLNGELAGTDLDMMAAKNSWQGSAQANVQNLQVATLNIPQMVQRAISRSSDRLSADEASPDGTIQQLSGKMMLNKGVITLSQLNGEAQKLSLTGAGTVTMPTEALDMQLAVKINGGWKGDDRLIAALAESAIPLRIYGNWQSLQYSLPVDQLLRRQVEDAAKSRLNQWIDRNQSNEKAQQLKKQLQR</sequence>
<dbReference type="NCBIfam" id="NF008091">
    <property type="entry name" value="PRK10833.1"/>
    <property type="match status" value="1"/>
</dbReference>
<keyword evidence="4" id="KW-1185">Reference proteome</keyword>
<dbReference type="PANTHER" id="PTHR30441">
    <property type="entry name" value="DUF748 DOMAIN-CONTAINING PROTEIN"/>
    <property type="match status" value="1"/>
</dbReference>
<dbReference type="GO" id="GO:0090313">
    <property type="term" value="P:regulation of protein targeting to membrane"/>
    <property type="evidence" value="ECO:0007669"/>
    <property type="project" value="TreeGrafter"/>
</dbReference>
<dbReference type="AlphaFoldDB" id="A0A0U5L7F5"/>
<dbReference type="KEGG" id="ege:EM595_2394"/>
<dbReference type="Proteomes" id="UP000059419">
    <property type="component" value="Chromosome 1"/>
</dbReference>
<reference evidence="4" key="1">
    <citation type="submission" date="2015-11" db="EMBL/GenBank/DDBJ databases">
        <authorList>
            <person name="Blom J."/>
        </authorList>
    </citation>
    <scope>NUCLEOTIDE SEQUENCE [LARGE SCALE GENOMIC DNA]</scope>
</reference>
<dbReference type="RefSeq" id="WP_067432108.1">
    <property type="nucleotide sequence ID" value="NZ_JACSXD010000001.1"/>
</dbReference>
<dbReference type="EMBL" id="LN907827">
    <property type="protein sequence ID" value="CUU24627.1"/>
    <property type="molecule type" value="Genomic_DNA"/>
</dbReference>
<dbReference type="GO" id="GO:0005886">
    <property type="term" value="C:plasma membrane"/>
    <property type="evidence" value="ECO:0007669"/>
    <property type="project" value="TreeGrafter"/>
</dbReference>
<gene>
    <name evidence="3" type="primary">asmA</name>
    <name evidence="3" type="ORF">EM595_2394</name>
</gene>
<dbReference type="InterPro" id="IPR052894">
    <property type="entry name" value="AsmA-related"/>
</dbReference>
<accession>A0A0U5L7F5</accession>
<evidence type="ECO:0000313" key="3">
    <source>
        <dbReference type="EMBL" id="CUU24627.1"/>
    </source>
</evidence>
<dbReference type="PATRIC" id="fig|1619313.3.peg.2489"/>
<feature type="region of interest" description="Disordered" evidence="1">
    <location>
        <begin position="113"/>
        <end position="138"/>
    </location>
</feature>
<dbReference type="InterPro" id="IPR007844">
    <property type="entry name" value="AsmA"/>
</dbReference>
<feature type="domain" description="AsmA" evidence="2">
    <location>
        <begin position="222"/>
        <end position="506"/>
    </location>
</feature>
<feature type="domain" description="AsmA" evidence="2">
    <location>
        <begin position="5"/>
        <end position="180"/>
    </location>
</feature>
<name>A0A0U5L7F5_9GAMM</name>
<protein>
    <submittedName>
        <fullName evidence="3">Protein AsmA</fullName>
    </submittedName>
</protein>
<evidence type="ECO:0000313" key="4">
    <source>
        <dbReference type="Proteomes" id="UP000059419"/>
    </source>
</evidence>
<dbReference type="OrthoDB" id="9766390at2"/>
<evidence type="ECO:0000256" key="1">
    <source>
        <dbReference type="SAM" id="MobiDB-lite"/>
    </source>
</evidence>